<organism evidence="5 6">
    <name type="scientific">Caldalkalibacillus uzonensis</name>
    <dbReference type="NCBI Taxonomy" id="353224"/>
    <lineage>
        <taxon>Bacteria</taxon>
        <taxon>Bacillati</taxon>
        <taxon>Bacillota</taxon>
        <taxon>Bacilli</taxon>
        <taxon>Bacillales</taxon>
        <taxon>Bacillaceae</taxon>
        <taxon>Caldalkalibacillus</taxon>
    </lineage>
</organism>
<dbReference type="EMBL" id="JAUSUQ010000002">
    <property type="protein sequence ID" value="MDQ0337953.1"/>
    <property type="molecule type" value="Genomic_DNA"/>
</dbReference>
<dbReference type="InterPro" id="IPR000524">
    <property type="entry name" value="Tscrpt_reg_HTH_GntR"/>
</dbReference>
<protein>
    <submittedName>
        <fullName evidence="5">GntR family transcriptional repressor for pyruvate dehydrogenase complex</fullName>
    </submittedName>
</protein>
<dbReference type="InterPro" id="IPR008920">
    <property type="entry name" value="TF_FadR/GntR_C"/>
</dbReference>
<keyword evidence="3" id="KW-0804">Transcription</keyword>
<dbReference type="Pfam" id="PF07729">
    <property type="entry name" value="FCD"/>
    <property type="match status" value="1"/>
</dbReference>
<dbReference type="Proteomes" id="UP001232445">
    <property type="component" value="Unassembled WGS sequence"/>
</dbReference>
<dbReference type="InterPro" id="IPR036390">
    <property type="entry name" value="WH_DNA-bd_sf"/>
</dbReference>
<comment type="caution">
    <text evidence="5">The sequence shown here is derived from an EMBL/GenBank/DDBJ whole genome shotgun (WGS) entry which is preliminary data.</text>
</comment>
<dbReference type="InterPro" id="IPR011711">
    <property type="entry name" value="GntR_C"/>
</dbReference>
<dbReference type="Gene3D" id="1.10.10.10">
    <property type="entry name" value="Winged helix-like DNA-binding domain superfamily/Winged helix DNA-binding domain"/>
    <property type="match status" value="1"/>
</dbReference>
<dbReference type="PANTHER" id="PTHR43537:SF5">
    <property type="entry name" value="UXU OPERON TRANSCRIPTIONAL REGULATOR"/>
    <property type="match status" value="1"/>
</dbReference>
<dbReference type="SUPFAM" id="SSF48008">
    <property type="entry name" value="GntR ligand-binding domain-like"/>
    <property type="match status" value="1"/>
</dbReference>
<dbReference type="PROSITE" id="PS50949">
    <property type="entry name" value="HTH_GNTR"/>
    <property type="match status" value="1"/>
</dbReference>
<dbReference type="SUPFAM" id="SSF46785">
    <property type="entry name" value="Winged helix' DNA-binding domain"/>
    <property type="match status" value="1"/>
</dbReference>
<dbReference type="SMART" id="SM00345">
    <property type="entry name" value="HTH_GNTR"/>
    <property type="match status" value="1"/>
</dbReference>
<reference evidence="5 6" key="1">
    <citation type="submission" date="2023-07" db="EMBL/GenBank/DDBJ databases">
        <title>Genomic Encyclopedia of Type Strains, Phase IV (KMG-IV): sequencing the most valuable type-strain genomes for metagenomic binning, comparative biology and taxonomic classification.</title>
        <authorList>
            <person name="Goeker M."/>
        </authorList>
    </citation>
    <scope>NUCLEOTIDE SEQUENCE [LARGE SCALE GENOMIC DNA]</scope>
    <source>
        <strain evidence="5 6">DSM 17740</strain>
    </source>
</reference>
<dbReference type="CDD" id="cd07377">
    <property type="entry name" value="WHTH_GntR"/>
    <property type="match status" value="1"/>
</dbReference>
<dbReference type="InterPro" id="IPR036388">
    <property type="entry name" value="WH-like_DNA-bd_sf"/>
</dbReference>
<name>A0ABU0CPD8_9BACI</name>
<dbReference type="Pfam" id="PF00392">
    <property type="entry name" value="GntR"/>
    <property type="match status" value="1"/>
</dbReference>
<gene>
    <name evidence="5" type="ORF">J2S00_000736</name>
</gene>
<sequence>MFKSIKNDKLNYTGKVVNHIKQLILDGQLKPGDKLPPERELAQLMDVSRPTIRESFKILSGLGFVDIKHGQGVFVKDPKDRMQDIFETFFNSQDSVSDLFEMRKVLETQAAYWAAERATPRMKEKILKTTKENYDTVIYEEVDIDYLEQADHNFHYLISESTGNAVYLSVMKHLMGLLKTARMHTLQIPGRPLRSLKEHQLIAEAIYKGDPPEARRLMYEHLNSVEETLNNELDPPLKGPRSSE</sequence>
<keyword evidence="2" id="KW-0238">DNA-binding</keyword>
<dbReference type="Gene3D" id="1.20.120.530">
    <property type="entry name" value="GntR ligand-binding domain-like"/>
    <property type="match status" value="1"/>
</dbReference>
<keyword evidence="1" id="KW-0805">Transcription regulation</keyword>
<accession>A0ABU0CPD8</accession>
<evidence type="ECO:0000256" key="2">
    <source>
        <dbReference type="ARBA" id="ARBA00023125"/>
    </source>
</evidence>
<evidence type="ECO:0000313" key="6">
    <source>
        <dbReference type="Proteomes" id="UP001232445"/>
    </source>
</evidence>
<dbReference type="SMART" id="SM00895">
    <property type="entry name" value="FCD"/>
    <property type="match status" value="1"/>
</dbReference>
<proteinExistence type="predicted"/>
<evidence type="ECO:0000256" key="3">
    <source>
        <dbReference type="ARBA" id="ARBA00023163"/>
    </source>
</evidence>
<evidence type="ECO:0000313" key="5">
    <source>
        <dbReference type="EMBL" id="MDQ0337953.1"/>
    </source>
</evidence>
<keyword evidence="6" id="KW-1185">Reference proteome</keyword>
<dbReference type="PANTHER" id="PTHR43537">
    <property type="entry name" value="TRANSCRIPTIONAL REGULATOR, GNTR FAMILY"/>
    <property type="match status" value="1"/>
</dbReference>
<keyword evidence="5" id="KW-0670">Pyruvate</keyword>
<dbReference type="RefSeq" id="WP_307335514.1">
    <property type="nucleotide sequence ID" value="NZ_JAUSUQ010000002.1"/>
</dbReference>
<dbReference type="PRINTS" id="PR00035">
    <property type="entry name" value="HTHGNTR"/>
</dbReference>
<feature type="domain" description="HTH gntR-type" evidence="4">
    <location>
        <begin position="10"/>
        <end position="78"/>
    </location>
</feature>
<evidence type="ECO:0000256" key="1">
    <source>
        <dbReference type="ARBA" id="ARBA00023015"/>
    </source>
</evidence>
<evidence type="ECO:0000259" key="4">
    <source>
        <dbReference type="PROSITE" id="PS50949"/>
    </source>
</evidence>